<evidence type="ECO:0000256" key="6">
    <source>
        <dbReference type="ARBA" id="ARBA00022932"/>
    </source>
</evidence>
<evidence type="ECO:0000256" key="8">
    <source>
        <dbReference type="ARBA" id="ARBA00049244"/>
    </source>
</evidence>
<dbReference type="InterPro" id="IPR008921">
    <property type="entry name" value="DNA_pol3_clamp-load_cplx_C"/>
</dbReference>
<dbReference type="SUPFAM" id="SSF48019">
    <property type="entry name" value="post-AAA+ oligomerization domain-like"/>
    <property type="match status" value="1"/>
</dbReference>
<dbReference type="InterPro" id="IPR005790">
    <property type="entry name" value="DNA_polIII_delta"/>
</dbReference>
<dbReference type="Pfam" id="PF06144">
    <property type="entry name" value="DNA_pol3_delta"/>
    <property type="match status" value="1"/>
</dbReference>
<dbReference type="InterPro" id="IPR010372">
    <property type="entry name" value="DNA_pol3_delta_N"/>
</dbReference>
<feature type="domain" description="DNA polymerase III delta subunit-like C-terminal" evidence="10">
    <location>
        <begin position="209"/>
        <end position="304"/>
    </location>
</feature>
<comment type="similarity">
    <text evidence="7">Belongs to the DNA polymerase HolA subunit family.</text>
</comment>
<dbReference type="Proteomes" id="UP001325680">
    <property type="component" value="Chromosome"/>
</dbReference>
<dbReference type="NCBIfam" id="TIGR01128">
    <property type="entry name" value="holA"/>
    <property type="match status" value="1"/>
</dbReference>
<evidence type="ECO:0000256" key="3">
    <source>
        <dbReference type="ARBA" id="ARBA00022679"/>
    </source>
</evidence>
<accession>A0ABZ0W6M1</accession>
<dbReference type="Pfam" id="PF21694">
    <property type="entry name" value="DNA_pol3_delta_C"/>
    <property type="match status" value="1"/>
</dbReference>
<evidence type="ECO:0000259" key="9">
    <source>
        <dbReference type="Pfam" id="PF06144"/>
    </source>
</evidence>
<dbReference type="SUPFAM" id="SSF52540">
    <property type="entry name" value="P-loop containing nucleoside triphosphate hydrolases"/>
    <property type="match status" value="1"/>
</dbReference>
<sequence length="331" mass="37747">MSVDKVISDWKKSAYKPVYWIEGDEEFYVDQLVDYAEHHILNESEASFNLTIFYGKDAAWPDVLNACRKYPMFSDRQVVIVKEAQQMKDVDKLEPYIQTPLSSTILVVAFKDKKLDSRTRFAKLVKDKTEYIVTKKLYDNALPEWVNTVVKNMGYTISPKANSLIVDHIGNDLSRIKNEVDKILINLGARKSITEEDVESYVGISKEFNVFELQNAIATRNLAKAVRIIQYFAANPKIAPIQLVLPSLYSFFNKTYMVYGASGGEDAIAKQIGVGPFFVKSYLQASKTYSFRDVEKILLLLHSYNLKSLGINTARVEDAELLKEMVVKIMM</sequence>
<evidence type="ECO:0000256" key="4">
    <source>
        <dbReference type="ARBA" id="ARBA00022695"/>
    </source>
</evidence>
<dbReference type="Gene3D" id="1.20.272.10">
    <property type="match status" value="1"/>
</dbReference>
<evidence type="ECO:0000256" key="5">
    <source>
        <dbReference type="ARBA" id="ARBA00022705"/>
    </source>
</evidence>
<evidence type="ECO:0000313" key="11">
    <source>
        <dbReference type="EMBL" id="WQD37770.1"/>
    </source>
</evidence>
<dbReference type="InterPro" id="IPR027417">
    <property type="entry name" value="P-loop_NTPase"/>
</dbReference>
<evidence type="ECO:0000256" key="2">
    <source>
        <dbReference type="ARBA" id="ARBA00017703"/>
    </source>
</evidence>
<dbReference type="Gene3D" id="3.40.50.300">
    <property type="entry name" value="P-loop containing nucleotide triphosphate hydrolases"/>
    <property type="match status" value="1"/>
</dbReference>
<reference evidence="11 12" key="1">
    <citation type="submission" date="2023-12" db="EMBL/GenBank/DDBJ databases">
        <title>Genome sequencing and assembly of bacterial species from a model synthetic community.</title>
        <authorList>
            <person name="Hogle S.L."/>
        </authorList>
    </citation>
    <scope>NUCLEOTIDE SEQUENCE [LARGE SCALE GENOMIC DNA]</scope>
    <source>
        <strain evidence="11 12">HAMBI_3031</strain>
    </source>
</reference>
<dbReference type="EC" id="2.7.7.7" evidence="1"/>
<keyword evidence="3 11" id="KW-0808">Transferase</keyword>
<dbReference type="Gene3D" id="1.10.8.60">
    <property type="match status" value="1"/>
</dbReference>
<keyword evidence="5" id="KW-0235">DNA replication</keyword>
<evidence type="ECO:0000313" key="12">
    <source>
        <dbReference type="Proteomes" id="UP001325680"/>
    </source>
</evidence>
<keyword evidence="6" id="KW-0239">DNA-directed DNA polymerase</keyword>
<dbReference type="PANTHER" id="PTHR34388">
    <property type="entry name" value="DNA POLYMERASE III SUBUNIT DELTA"/>
    <property type="match status" value="1"/>
</dbReference>
<dbReference type="EMBL" id="CP139960">
    <property type="protein sequence ID" value="WQD37770.1"/>
    <property type="molecule type" value="Genomic_DNA"/>
</dbReference>
<dbReference type="PANTHER" id="PTHR34388:SF1">
    <property type="entry name" value="DNA POLYMERASE III SUBUNIT DELTA"/>
    <property type="match status" value="1"/>
</dbReference>
<organism evidence="11 12">
    <name type="scientific">Niabella yanshanensis</name>
    <dbReference type="NCBI Taxonomy" id="577386"/>
    <lineage>
        <taxon>Bacteria</taxon>
        <taxon>Pseudomonadati</taxon>
        <taxon>Bacteroidota</taxon>
        <taxon>Chitinophagia</taxon>
        <taxon>Chitinophagales</taxon>
        <taxon>Chitinophagaceae</taxon>
        <taxon>Niabella</taxon>
    </lineage>
</organism>
<evidence type="ECO:0000256" key="1">
    <source>
        <dbReference type="ARBA" id="ARBA00012417"/>
    </source>
</evidence>
<dbReference type="InterPro" id="IPR048466">
    <property type="entry name" value="DNA_pol3_delta-like_C"/>
</dbReference>
<comment type="catalytic activity">
    <reaction evidence="8">
        <text>DNA(n) + a 2'-deoxyribonucleoside 5'-triphosphate = DNA(n+1) + diphosphate</text>
        <dbReference type="Rhea" id="RHEA:22508"/>
        <dbReference type="Rhea" id="RHEA-COMP:17339"/>
        <dbReference type="Rhea" id="RHEA-COMP:17340"/>
        <dbReference type="ChEBI" id="CHEBI:33019"/>
        <dbReference type="ChEBI" id="CHEBI:61560"/>
        <dbReference type="ChEBI" id="CHEBI:173112"/>
        <dbReference type="EC" id="2.7.7.7"/>
    </reaction>
</comment>
<keyword evidence="12" id="KW-1185">Reference proteome</keyword>
<evidence type="ECO:0000256" key="7">
    <source>
        <dbReference type="ARBA" id="ARBA00034754"/>
    </source>
</evidence>
<gene>
    <name evidence="11" type="primary">holA</name>
    <name evidence="11" type="ORF">U0035_19055</name>
</gene>
<protein>
    <recommendedName>
        <fullName evidence="2">DNA polymerase III subunit delta</fullName>
        <ecNumber evidence="1">2.7.7.7</ecNumber>
    </recommendedName>
</protein>
<proteinExistence type="inferred from homology"/>
<dbReference type="GO" id="GO:0003887">
    <property type="term" value="F:DNA-directed DNA polymerase activity"/>
    <property type="evidence" value="ECO:0007669"/>
    <property type="project" value="UniProtKB-EC"/>
</dbReference>
<evidence type="ECO:0000259" key="10">
    <source>
        <dbReference type="Pfam" id="PF21694"/>
    </source>
</evidence>
<feature type="domain" description="DNA polymerase III delta N-terminal" evidence="9">
    <location>
        <begin position="19"/>
        <end position="131"/>
    </location>
</feature>
<keyword evidence="4 11" id="KW-0548">Nucleotidyltransferase</keyword>
<name>A0ABZ0W6M1_9BACT</name>
<dbReference type="RefSeq" id="WP_114790539.1">
    <property type="nucleotide sequence ID" value="NZ_CP139960.1"/>
</dbReference>